<proteinExistence type="predicted"/>
<dbReference type="EMBL" id="JACGCM010000238">
    <property type="protein sequence ID" value="KAF6174805.1"/>
    <property type="molecule type" value="Genomic_DNA"/>
</dbReference>
<organism evidence="1 2">
    <name type="scientific">Kingdonia uniflora</name>
    <dbReference type="NCBI Taxonomy" id="39325"/>
    <lineage>
        <taxon>Eukaryota</taxon>
        <taxon>Viridiplantae</taxon>
        <taxon>Streptophyta</taxon>
        <taxon>Embryophyta</taxon>
        <taxon>Tracheophyta</taxon>
        <taxon>Spermatophyta</taxon>
        <taxon>Magnoliopsida</taxon>
        <taxon>Ranunculales</taxon>
        <taxon>Circaeasteraceae</taxon>
        <taxon>Kingdonia</taxon>
    </lineage>
</organism>
<keyword evidence="2" id="KW-1185">Reference proteome</keyword>
<dbReference type="Proteomes" id="UP000541444">
    <property type="component" value="Unassembled WGS sequence"/>
</dbReference>
<comment type="caution">
    <text evidence="1">The sequence shown here is derived from an EMBL/GenBank/DDBJ whole genome shotgun (WGS) entry which is preliminary data.</text>
</comment>
<accession>A0A7J7P5T5</accession>
<dbReference type="AlphaFoldDB" id="A0A7J7P5T5"/>
<evidence type="ECO:0000313" key="2">
    <source>
        <dbReference type="Proteomes" id="UP000541444"/>
    </source>
</evidence>
<reference evidence="1 2" key="1">
    <citation type="journal article" date="2020" name="IScience">
        <title>Genome Sequencing of the Endangered Kingdonia uniflora (Circaeasteraceae, Ranunculales) Reveals Potential Mechanisms of Evolutionary Specialization.</title>
        <authorList>
            <person name="Sun Y."/>
            <person name="Deng T."/>
            <person name="Zhang A."/>
            <person name="Moore M.J."/>
            <person name="Landis J.B."/>
            <person name="Lin N."/>
            <person name="Zhang H."/>
            <person name="Zhang X."/>
            <person name="Huang J."/>
            <person name="Zhang X."/>
            <person name="Sun H."/>
            <person name="Wang H."/>
        </authorList>
    </citation>
    <scope>NUCLEOTIDE SEQUENCE [LARGE SCALE GENOMIC DNA]</scope>
    <source>
        <strain evidence="1">TB1705</strain>
        <tissue evidence="1">Leaf</tissue>
    </source>
</reference>
<evidence type="ECO:0000313" key="1">
    <source>
        <dbReference type="EMBL" id="KAF6174805.1"/>
    </source>
</evidence>
<sequence length="69" mass="8155">MLHTFFLKPFNLLSSLISYLNKQEVLPLSSSNHQENTLHLLPCKDQLFTRSIIKTISLLDFKFFSHRDF</sequence>
<protein>
    <submittedName>
        <fullName evidence="1">Uncharacterized protein</fullName>
    </submittedName>
</protein>
<gene>
    <name evidence="1" type="ORF">GIB67_042874</name>
</gene>
<name>A0A7J7P5T5_9MAGN</name>